<dbReference type="AlphaFoldDB" id="J5K9J3"/>
<reference evidence="5 6" key="1">
    <citation type="journal article" date="2012" name="ISME J.">
        <title>Genomic insights to SAR86, an abundant and uncultivated marine bacterial lineage.</title>
        <authorList>
            <person name="Dupont C.L."/>
            <person name="Rusch D.B."/>
            <person name="Yooseph S."/>
            <person name="Lombardo M.J."/>
            <person name="Richter R.A."/>
            <person name="Valas R."/>
            <person name="Novotny M."/>
            <person name="Yee-Greenbaum J."/>
            <person name="Selengut J.D."/>
            <person name="Haft D.H."/>
            <person name="Halpern A.L."/>
            <person name="Lasken R.S."/>
            <person name="Nealson K."/>
            <person name="Friedman R."/>
            <person name="Venter J.C."/>
        </authorList>
    </citation>
    <scope>NUCLEOTIDE SEQUENCE [LARGE SCALE GENOMIC DNA]</scope>
</reference>
<dbReference type="SUPFAM" id="SSF52972">
    <property type="entry name" value="ITPase-like"/>
    <property type="match status" value="1"/>
</dbReference>
<dbReference type="EMBL" id="JH611156">
    <property type="protein sequence ID" value="EJP72223.1"/>
    <property type="molecule type" value="Genomic_DNA"/>
</dbReference>
<dbReference type="HOGENOM" id="CLU_040416_1_1_6"/>
<gene>
    <name evidence="5" type="ORF">NT01SARS_0719</name>
</gene>
<dbReference type="InterPro" id="IPR003697">
    <property type="entry name" value="Maf-like"/>
</dbReference>
<dbReference type="GO" id="GO:0005737">
    <property type="term" value="C:cytoplasm"/>
    <property type="evidence" value="ECO:0007669"/>
    <property type="project" value="UniProtKB-SubCell"/>
</dbReference>
<keyword evidence="2 4" id="KW-0378">Hydrolase</keyword>
<comment type="subcellular location">
    <subcellularLocation>
        <location evidence="4">Cytoplasm</location>
    </subcellularLocation>
</comment>
<dbReference type="PANTHER" id="PTHR43213:SF5">
    <property type="entry name" value="BIFUNCTIONAL DTTP_UTP PYROPHOSPHATASE_METHYLTRANSFERASE PROTEIN-RELATED"/>
    <property type="match status" value="1"/>
</dbReference>
<name>J5K9J3_9GAMM</name>
<dbReference type="Gene3D" id="3.90.950.10">
    <property type="match status" value="1"/>
</dbReference>
<comment type="caution">
    <text evidence="4">Lacks conserved residue(s) required for the propagation of feature annotation.</text>
</comment>
<comment type="catalytic activity">
    <reaction evidence="4">
        <text>a ribonucleoside 5'-triphosphate + H2O = a ribonucleoside 5'-phosphate + diphosphate + H(+)</text>
        <dbReference type="Rhea" id="RHEA:23996"/>
        <dbReference type="ChEBI" id="CHEBI:15377"/>
        <dbReference type="ChEBI" id="CHEBI:15378"/>
        <dbReference type="ChEBI" id="CHEBI:33019"/>
        <dbReference type="ChEBI" id="CHEBI:58043"/>
        <dbReference type="ChEBI" id="CHEBI:61557"/>
        <dbReference type="EC" id="3.6.1.9"/>
    </reaction>
</comment>
<dbReference type="GO" id="GO:0009117">
    <property type="term" value="P:nucleotide metabolic process"/>
    <property type="evidence" value="ECO:0007669"/>
    <property type="project" value="UniProtKB-KW"/>
</dbReference>
<sequence>MTRSLESSSIKPKVPIILASGSESRKQMLEEAGILFDVKVSDTDEDKIKKQISSLPFSEQVVDLAKAKAESVSREFNEAAVIGGDQMCVLGDRLLHKPGSKERAVESLKLLSGQKHYQHSGVCIFKNQSCIWQYSETVELKMHSLTETEIINYVEMENPINAAGSYKFESLGCNLFSYVNGSSHTVRGMPLIPLLNALRELNIISLE</sequence>
<feature type="active site" description="Proton acceptor" evidence="4">
    <location>
        <position position="85"/>
    </location>
</feature>
<proteinExistence type="inferred from homology"/>
<dbReference type="GO" id="GO:0047429">
    <property type="term" value="F:nucleoside triphosphate diphosphatase activity"/>
    <property type="evidence" value="ECO:0007669"/>
    <property type="project" value="UniProtKB-EC"/>
</dbReference>
<evidence type="ECO:0000256" key="3">
    <source>
        <dbReference type="ARBA" id="ARBA00023080"/>
    </source>
</evidence>
<accession>J5K9J3</accession>
<organism evidence="5 6">
    <name type="scientific">SAR86 cluster bacterium SAR86A</name>
    <dbReference type="NCBI Taxonomy" id="1123866"/>
    <lineage>
        <taxon>Bacteria</taxon>
        <taxon>Pseudomonadati</taxon>
        <taxon>Pseudomonadota</taxon>
        <taxon>Gammaproteobacteria</taxon>
        <taxon>SAR86 cluster</taxon>
    </lineage>
</organism>
<dbReference type="PANTHER" id="PTHR43213">
    <property type="entry name" value="BIFUNCTIONAL DTTP/UTP PYROPHOSPHATASE/METHYLTRANSFERASE PROTEIN-RELATED"/>
    <property type="match status" value="1"/>
</dbReference>
<comment type="function">
    <text evidence="4">Nucleoside triphosphate pyrophosphatase. May have a dual role in cell division arrest and in preventing the incorporation of modified nucleotides into cellular nucleic acids.</text>
</comment>
<keyword evidence="4" id="KW-0963">Cytoplasm</keyword>
<dbReference type="EC" id="3.6.1.9" evidence="4"/>
<dbReference type="STRING" id="1123866.NT01SARS_0719"/>
<comment type="catalytic activity">
    <reaction evidence="4">
        <text>a 2'-deoxyribonucleoside 5'-triphosphate + H2O = a 2'-deoxyribonucleoside 5'-phosphate + diphosphate + H(+)</text>
        <dbReference type="Rhea" id="RHEA:44644"/>
        <dbReference type="ChEBI" id="CHEBI:15377"/>
        <dbReference type="ChEBI" id="CHEBI:15378"/>
        <dbReference type="ChEBI" id="CHEBI:33019"/>
        <dbReference type="ChEBI" id="CHEBI:61560"/>
        <dbReference type="ChEBI" id="CHEBI:65317"/>
        <dbReference type="EC" id="3.6.1.9"/>
    </reaction>
</comment>
<dbReference type="HAMAP" id="MF_00528">
    <property type="entry name" value="Maf"/>
    <property type="match status" value="1"/>
</dbReference>
<evidence type="ECO:0000256" key="2">
    <source>
        <dbReference type="ARBA" id="ARBA00022801"/>
    </source>
</evidence>
<comment type="similarity">
    <text evidence="4">Belongs to the Maf family.</text>
</comment>
<evidence type="ECO:0000313" key="6">
    <source>
        <dbReference type="Proteomes" id="UP000010305"/>
    </source>
</evidence>
<dbReference type="Pfam" id="PF02545">
    <property type="entry name" value="Maf"/>
    <property type="match status" value="1"/>
</dbReference>
<dbReference type="CDD" id="cd00555">
    <property type="entry name" value="Maf"/>
    <property type="match status" value="1"/>
</dbReference>
<keyword evidence="3 4" id="KW-0546">Nucleotide metabolism</keyword>
<evidence type="ECO:0000256" key="1">
    <source>
        <dbReference type="ARBA" id="ARBA00001968"/>
    </source>
</evidence>
<dbReference type="Proteomes" id="UP000010305">
    <property type="component" value="Unassembled WGS sequence"/>
</dbReference>
<dbReference type="PIRSF" id="PIRSF006305">
    <property type="entry name" value="Maf"/>
    <property type="match status" value="1"/>
</dbReference>
<dbReference type="NCBIfam" id="TIGR00172">
    <property type="entry name" value="maf"/>
    <property type="match status" value="1"/>
</dbReference>
<evidence type="ECO:0000313" key="5">
    <source>
        <dbReference type="EMBL" id="EJP72223.1"/>
    </source>
</evidence>
<protein>
    <recommendedName>
        <fullName evidence="4">Nucleoside triphosphate pyrophosphatase</fullName>
        <ecNumber evidence="4">3.6.1.9</ecNumber>
    </recommendedName>
    <alternativeName>
        <fullName evidence="4">Nucleotide pyrophosphatase</fullName>
        <shortName evidence="4">Nucleotide PPase</shortName>
    </alternativeName>
</protein>
<dbReference type="InterPro" id="IPR029001">
    <property type="entry name" value="ITPase-like_fam"/>
</dbReference>
<comment type="cofactor">
    <cofactor evidence="1 4">
        <name>a divalent metal cation</name>
        <dbReference type="ChEBI" id="CHEBI:60240"/>
    </cofactor>
</comment>
<evidence type="ECO:0000256" key="4">
    <source>
        <dbReference type="HAMAP-Rule" id="MF_00528"/>
    </source>
</evidence>